<organism evidence="4 5">
    <name type="scientific">Thamnophis sirtalis</name>
    <dbReference type="NCBI Taxonomy" id="35019"/>
    <lineage>
        <taxon>Eukaryota</taxon>
        <taxon>Metazoa</taxon>
        <taxon>Chordata</taxon>
        <taxon>Craniata</taxon>
        <taxon>Vertebrata</taxon>
        <taxon>Euteleostomi</taxon>
        <taxon>Lepidosauria</taxon>
        <taxon>Squamata</taxon>
        <taxon>Bifurcata</taxon>
        <taxon>Unidentata</taxon>
        <taxon>Episquamata</taxon>
        <taxon>Toxicofera</taxon>
        <taxon>Serpentes</taxon>
        <taxon>Colubroidea</taxon>
        <taxon>Colubridae</taxon>
        <taxon>Natricinae</taxon>
        <taxon>Thamnophis</taxon>
    </lineage>
</organism>
<dbReference type="GeneID" id="106552540"/>
<proteinExistence type="predicted"/>
<feature type="chain" id="PRO_5026674402" evidence="3">
    <location>
        <begin position="25"/>
        <end position="253"/>
    </location>
</feature>
<dbReference type="KEGG" id="tsr:106552540"/>
<sequence length="253" mass="28492">MMFASNLHLLQLLLLTIVCLTSQAANPDCTHVADFGNCVGDTNDFCPKGIACGCKDKAPYCKCPSYRNKWADYWYMGPKCNYLWSTLDLILMIAVPAVTLSMVVFTLTKWTAYCRSQPKKSRSQERQPGRPASAMPNNPQRQLEAQPKQMSVFPRPLAQNQAEIPFPDRSSYSPQRPLPRAVPSAQAGQSNHWVNEIPSADYDQEAPFEEVPMRLFPKPKVSVRDYGKNSSQPMNHLIANAPSRFVNPQYAYN</sequence>
<protein>
    <submittedName>
        <fullName evidence="5">Uncharacterized protein LOC106552540</fullName>
    </submittedName>
</protein>
<evidence type="ECO:0000313" key="5">
    <source>
        <dbReference type="RefSeq" id="XP_013926325.1"/>
    </source>
</evidence>
<keyword evidence="2" id="KW-0472">Membrane</keyword>
<dbReference type="RefSeq" id="XP_013926325.1">
    <property type="nucleotide sequence ID" value="XM_014070850.1"/>
</dbReference>
<dbReference type="OrthoDB" id="9632766at2759"/>
<gene>
    <name evidence="5" type="primary">LOC106552540</name>
</gene>
<feature type="signal peptide" evidence="3">
    <location>
        <begin position="1"/>
        <end position="24"/>
    </location>
</feature>
<keyword evidence="3" id="KW-0732">Signal</keyword>
<evidence type="ECO:0000256" key="1">
    <source>
        <dbReference type="SAM" id="MobiDB-lite"/>
    </source>
</evidence>
<evidence type="ECO:0000256" key="3">
    <source>
        <dbReference type="SAM" id="SignalP"/>
    </source>
</evidence>
<accession>A0A6I9YRT6</accession>
<keyword evidence="2" id="KW-0812">Transmembrane</keyword>
<dbReference type="AlphaFoldDB" id="A0A6I9YRT6"/>
<feature type="region of interest" description="Disordered" evidence="1">
    <location>
        <begin position="165"/>
        <end position="190"/>
    </location>
</feature>
<name>A0A6I9YRT6_9SAUR</name>
<reference evidence="5" key="1">
    <citation type="submission" date="2025-08" db="UniProtKB">
        <authorList>
            <consortium name="RefSeq"/>
        </authorList>
    </citation>
    <scope>IDENTIFICATION</scope>
    <source>
        <tissue evidence="5">Skeletal muscle</tissue>
    </source>
</reference>
<feature type="region of interest" description="Disordered" evidence="1">
    <location>
        <begin position="118"/>
        <end position="149"/>
    </location>
</feature>
<dbReference type="Proteomes" id="UP000504617">
    <property type="component" value="Unplaced"/>
</dbReference>
<evidence type="ECO:0000313" key="4">
    <source>
        <dbReference type="Proteomes" id="UP000504617"/>
    </source>
</evidence>
<keyword evidence="4" id="KW-1185">Reference proteome</keyword>
<evidence type="ECO:0000256" key="2">
    <source>
        <dbReference type="SAM" id="Phobius"/>
    </source>
</evidence>
<keyword evidence="2" id="KW-1133">Transmembrane helix</keyword>
<feature type="transmembrane region" description="Helical" evidence="2">
    <location>
        <begin position="89"/>
        <end position="112"/>
    </location>
</feature>